<sequence length="162" mass="19310">MEEIGDSPLVDEMKLVENKTIEFERNLDQFKKTLDFEEDRLTKLTMKRENLQKEIDSMYQDILMEKEKYRKTIENVIEEREKIAEECHINLTENVSSLSLIEKCESKVEASKEINYNIDVDIEKIRCDLMENYISAKEDFLTTMKNQIQQQKKKLSFDNPTL</sequence>
<feature type="coiled-coil region" evidence="1">
    <location>
        <begin position="27"/>
        <end position="86"/>
    </location>
</feature>
<accession>A0A1J1J7W9</accession>
<dbReference type="EMBL" id="CVRI01000073">
    <property type="protein sequence ID" value="CRL07868.1"/>
    <property type="molecule type" value="Genomic_DNA"/>
</dbReference>
<reference evidence="2 3" key="1">
    <citation type="submission" date="2015-04" db="EMBL/GenBank/DDBJ databases">
        <authorList>
            <person name="Syromyatnikov M.Y."/>
            <person name="Popov V.N."/>
        </authorList>
    </citation>
    <scope>NUCLEOTIDE SEQUENCE [LARGE SCALE GENOMIC DNA]</scope>
</reference>
<organism evidence="2 3">
    <name type="scientific">Clunio marinus</name>
    <dbReference type="NCBI Taxonomy" id="568069"/>
    <lineage>
        <taxon>Eukaryota</taxon>
        <taxon>Metazoa</taxon>
        <taxon>Ecdysozoa</taxon>
        <taxon>Arthropoda</taxon>
        <taxon>Hexapoda</taxon>
        <taxon>Insecta</taxon>
        <taxon>Pterygota</taxon>
        <taxon>Neoptera</taxon>
        <taxon>Endopterygota</taxon>
        <taxon>Diptera</taxon>
        <taxon>Nematocera</taxon>
        <taxon>Chironomoidea</taxon>
        <taxon>Chironomidae</taxon>
        <taxon>Clunio</taxon>
    </lineage>
</organism>
<keyword evidence="3" id="KW-1185">Reference proteome</keyword>
<keyword evidence="1" id="KW-0175">Coiled coil</keyword>
<evidence type="ECO:0000313" key="3">
    <source>
        <dbReference type="Proteomes" id="UP000183832"/>
    </source>
</evidence>
<protein>
    <submittedName>
        <fullName evidence="2">CLUMA_CG020822, isoform A</fullName>
    </submittedName>
</protein>
<gene>
    <name evidence="2" type="ORF">CLUMA_CG020822</name>
</gene>
<evidence type="ECO:0000313" key="2">
    <source>
        <dbReference type="EMBL" id="CRL07868.1"/>
    </source>
</evidence>
<name>A0A1J1J7W9_9DIPT</name>
<proteinExistence type="predicted"/>
<evidence type="ECO:0000256" key="1">
    <source>
        <dbReference type="SAM" id="Coils"/>
    </source>
</evidence>
<dbReference type="AlphaFoldDB" id="A0A1J1J7W9"/>
<dbReference type="Proteomes" id="UP000183832">
    <property type="component" value="Unassembled WGS sequence"/>
</dbReference>